<keyword evidence="3" id="KW-1185">Reference proteome</keyword>
<name>A0A2R8B4S1_9RHOB</name>
<reference evidence="2 3" key="1">
    <citation type="submission" date="2018-03" db="EMBL/GenBank/DDBJ databases">
        <authorList>
            <person name="Keele B.F."/>
        </authorList>
    </citation>
    <scope>NUCLEOTIDE SEQUENCE [LARGE SCALE GENOMIC DNA]</scope>
    <source>
        <strain evidence="2 3">CECT 8626</strain>
    </source>
</reference>
<accession>A0A2R8B4S1</accession>
<organism evidence="2 3">
    <name type="scientific">Albidovulum aquaemixtae</name>
    <dbReference type="NCBI Taxonomy" id="1542388"/>
    <lineage>
        <taxon>Bacteria</taxon>
        <taxon>Pseudomonadati</taxon>
        <taxon>Pseudomonadota</taxon>
        <taxon>Alphaproteobacteria</taxon>
        <taxon>Rhodobacterales</taxon>
        <taxon>Paracoccaceae</taxon>
        <taxon>Albidovulum</taxon>
    </lineage>
</organism>
<dbReference type="Proteomes" id="UP000244924">
    <property type="component" value="Unassembled WGS sequence"/>
</dbReference>
<protein>
    <submittedName>
        <fullName evidence="2">Uncharacterized protein</fullName>
    </submittedName>
</protein>
<evidence type="ECO:0000313" key="3">
    <source>
        <dbReference type="Proteomes" id="UP000244924"/>
    </source>
</evidence>
<evidence type="ECO:0000313" key="2">
    <source>
        <dbReference type="EMBL" id="SPH17520.1"/>
    </source>
</evidence>
<feature type="region of interest" description="Disordered" evidence="1">
    <location>
        <begin position="37"/>
        <end position="56"/>
    </location>
</feature>
<dbReference type="AlphaFoldDB" id="A0A2R8B4S1"/>
<dbReference type="EMBL" id="OMOQ01000001">
    <property type="protein sequence ID" value="SPH17520.1"/>
    <property type="molecule type" value="Genomic_DNA"/>
</dbReference>
<gene>
    <name evidence="2" type="ORF">DEA8626_01043</name>
</gene>
<sequence length="69" mass="7506">MEATVAEAEIDRELSSAASSLLAARWRLATGIVMGHDPGGQADTLRPAPSGGPQRFGSVSAWRWTRWRR</sequence>
<proteinExistence type="predicted"/>
<evidence type="ECO:0000256" key="1">
    <source>
        <dbReference type="SAM" id="MobiDB-lite"/>
    </source>
</evidence>